<dbReference type="AlphaFoldDB" id="A0A8H7BYA0"/>
<accession>A0A8H7BYA0</accession>
<sequence length="164" mass="18280">MAKKQDVDGVIDNILAPTLLESILLFDNNLVFVTQFEVYYRNNLAIDPSAVSTTRTRIMGTRLPRSNPKTNAGDRAEDHKTCLAMLDNFPAIKETSPKKNKDVDSIRGEIVKMKKKTVDIFVLDCLQKLEAKVNQDPSQVLSPGEVTLPSSKIVATVELSIKRH</sequence>
<evidence type="ECO:0000313" key="2">
    <source>
        <dbReference type="Proteomes" id="UP000605846"/>
    </source>
</evidence>
<evidence type="ECO:0000313" key="1">
    <source>
        <dbReference type="EMBL" id="KAF7730267.1"/>
    </source>
</evidence>
<keyword evidence="2" id="KW-1185">Reference proteome</keyword>
<name>A0A8H7BYA0_9FUNG</name>
<proteinExistence type="predicted"/>
<dbReference type="Proteomes" id="UP000605846">
    <property type="component" value="Unassembled WGS sequence"/>
</dbReference>
<gene>
    <name evidence="1" type="ORF">EC973_002510</name>
</gene>
<dbReference type="OrthoDB" id="2279373at2759"/>
<reference evidence="1" key="1">
    <citation type="submission" date="2020-01" db="EMBL/GenBank/DDBJ databases">
        <title>Genome Sequencing of Three Apophysomyces-Like Fungal Strains Confirms a Novel Fungal Genus in the Mucoromycota with divergent Burkholderia-like Endosymbiotic Bacteria.</title>
        <authorList>
            <person name="Stajich J.E."/>
            <person name="Macias A.M."/>
            <person name="Carter-House D."/>
            <person name="Lovett B."/>
            <person name="Kasson L.R."/>
            <person name="Berry K."/>
            <person name="Grigoriev I."/>
            <person name="Chang Y."/>
            <person name="Spatafora J."/>
            <person name="Kasson M.T."/>
        </authorList>
    </citation>
    <scope>NUCLEOTIDE SEQUENCE</scope>
    <source>
        <strain evidence="1">NRRL A-21654</strain>
    </source>
</reference>
<dbReference type="EMBL" id="JABAYA010000017">
    <property type="protein sequence ID" value="KAF7730267.1"/>
    <property type="molecule type" value="Genomic_DNA"/>
</dbReference>
<protein>
    <submittedName>
        <fullName evidence="1">Uncharacterized protein</fullName>
    </submittedName>
</protein>
<comment type="caution">
    <text evidence="1">The sequence shown here is derived from an EMBL/GenBank/DDBJ whole genome shotgun (WGS) entry which is preliminary data.</text>
</comment>
<organism evidence="1 2">
    <name type="scientific">Apophysomyces ossiformis</name>
    <dbReference type="NCBI Taxonomy" id="679940"/>
    <lineage>
        <taxon>Eukaryota</taxon>
        <taxon>Fungi</taxon>
        <taxon>Fungi incertae sedis</taxon>
        <taxon>Mucoromycota</taxon>
        <taxon>Mucoromycotina</taxon>
        <taxon>Mucoromycetes</taxon>
        <taxon>Mucorales</taxon>
        <taxon>Mucorineae</taxon>
        <taxon>Mucoraceae</taxon>
        <taxon>Apophysomyces</taxon>
    </lineage>
</organism>